<dbReference type="CDD" id="cd01740">
    <property type="entry name" value="GATase1_FGAR_AT"/>
    <property type="match status" value="1"/>
</dbReference>
<keyword evidence="7" id="KW-0315">Glutamine amidotransferase</keyword>
<dbReference type="GO" id="GO:0005524">
    <property type="term" value="F:ATP binding"/>
    <property type="evidence" value="ECO:0007669"/>
    <property type="project" value="UniProtKB-KW"/>
</dbReference>
<name>A0A2M7T759_9ACTN</name>
<protein>
    <submittedName>
        <fullName evidence="9">Phosphoribosylformylglycinamidine synthase I</fullName>
    </submittedName>
</protein>
<dbReference type="GO" id="GO:0005737">
    <property type="term" value="C:cytoplasm"/>
    <property type="evidence" value="ECO:0007669"/>
    <property type="project" value="TreeGrafter"/>
</dbReference>
<keyword evidence="5" id="KW-0378">Hydrolase</keyword>
<evidence type="ECO:0000256" key="5">
    <source>
        <dbReference type="ARBA" id="ARBA00022801"/>
    </source>
</evidence>
<keyword evidence="1" id="KW-0963">Cytoplasm</keyword>
<dbReference type="SUPFAM" id="SSF52317">
    <property type="entry name" value="Class I glutamine amidotransferase-like"/>
    <property type="match status" value="1"/>
</dbReference>
<keyword evidence="3" id="KW-0547">Nucleotide-binding</keyword>
<evidence type="ECO:0000256" key="4">
    <source>
        <dbReference type="ARBA" id="ARBA00022755"/>
    </source>
</evidence>
<reference evidence="10" key="1">
    <citation type="submission" date="2017-09" db="EMBL/GenBank/DDBJ databases">
        <title>Depth-based differentiation of microbial function through sediment-hosted aquifers and enrichment of novel symbionts in the deep terrestrial subsurface.</title>
        <authorList>
            <person name="Probst A.J."/>
            <person name="Ladd B."/>
            <person name="Jarett J.K."/>
            <person name="Geller-Mcgrath D.E."/>
            <person name="Sieber C.M.K."/>
            <person name="Emerson J.B."/>
            <person name="Anantharaman K."/>
            <person name="Thomas B.C."/>
            <person name="Malmstrom R."/>
            <person name="Stieglmeier M."/>
            <person name="Klingl A."/>
            <person name="Woyke T."/>
            <person name="Ryan C.M."/>
            <person name="Banfield J.F."/>
        </authorList>
    </citation>
    <scope>NUCLEOTIDE SEQUENCE [LARGE SCALE GENOMIC DNA]</scope>
</reference>
<evidence type="ECO:0000313" key="10">
    <source>
        <dbReference type="Proteomes" id="UP000230956"/>
    </source>
</evidence>
<proteinExistence type="predicted"/>
<evidence type="ECO:0000256" key="3">
    <source>
        <dbReference type="ARBA" id="ARBA00022741"/>
    </source>
</evidence>
<sequence length="288" mass="32089">MTNNLNNTLRNNPRNNLRNNLSNKSGDKPRVLVLLAAGINRDKDAQDAFTLAGAEAERVHINDIADGTKHLADYQILMLPGGFSFGDDIASGKVLANKLKYKLKDDLLQFIADGKLILGVCNGFQVMVKLGMLPGIDGDYMRQDVTLTNNDSGKFEDRWVNLKVNPESKCVFTRGIEKGIYVPICHGEGKFIPRDDEVLTRLQENGQVVVRYVDETGEFGTYPVNPNGSVAHIAGICDETGRIFGMMPHPENYIQRTQHPNWTRKDLPDEGDGLAIFKNAVEYVKREL</sequence>
<comment type="caution">
    <text evidence="9">The sequence shown here is derived from an EMBL/GenBank/DDBJ whole genome shotgun (WGS) entry which is preliminary data.</text>
</comment>
<keyword evidence="6" id="KW-0067">ATP-binding</keyword>
<dbReference type="EMBL" id="PFNG01000174">
    <property type="protein sequence ID" value="PIZ37344.1"/>
    <property type="molecule type" value="Genomic_DNA"/>
</dbReference>
<evidence type="ECO:0000256" key="6">
    <source>
        <dbReference type="ARBA" id="ARBA00022840"/>
    </source>
</evidence>
<evidence type="ECO:0000313" key="9">
    <source>
        <dbReference type="EMBL" id="PIZ37344.1"/>
    </source>
</evidence>
<feature type="region of interest" description="Disordered" evidence="8">
    <location>
        <begin position="1"/>
        <end position="24"/>
    </location>
</feature>
<dbReference type="NCBIfam" id="TIGR01737">
    <property type="entry name" value="FGAM_synth_I"/>
    <property type="match status" value="1"/>
</dbReference>
<gene>
    <name evidence="9" type="primary">purQ</name>
    <name evidence="9" type="ORF">COY37_07365</name>
</gene>
<dbReference type="SMART" id="SM01211">
    <property type="entry name" value="GATase_5"/>
    <property type="match status" value="1"/>
</dbReference>
<dbReference type="InterPro" id="IPR029062">
    <property type="entry name" value="Class_I_gatase-like"/>
</dbReference>
<keyword evidence="2" id="KW-0436">Ligase</keyword>
<dbReference type="PIRSF" id="PIRSF001586">
    <property type="entry name" value="FGAM_synth_I"/>
    <property type="match status" value="1"/>
</dbReference>
<dbReference type="RefSeq" id="WP_286679191.1">
    <property type="nucleotide sequence ID" value="NZ_MNXI01000134.1"/>
</dbReference>
<organism evidence="9 10">
    <name type="scientific">Candidatus Aquicultor secundus</name>
    <dbReference type="NCBI Taxonomy" id="1973895"/>
    <lineage>
        <taxon>Bacteria</taxon>
        <taxon>Bacillati</taxon>
        <taxon>Actinomycetota</taxon>
        <taxon>Candidatus Aquicultoria</taxon>
        <taxon>Candidatus Aquicultorales</taxon>
        <taxon>Candidatus Aquicultoraceae</taxon>
        <taxon>Candidatus Aquicultor</taxon>
    </lineage>
</organism>
<evidence type="ECO:0000256" key="1">
    <source>
        <dbReference type="ARBA" id="ARBA00022490"/>
    </source>
</evidence>
<dbReference type="PROSITE" id="PS51273">
    <property type="entry name" value="GATASE_TYPE_1"/>
    <property type="match status" value="1"/>
</dbReference>
<evidence type="ECO:0000256" key="2">
    <source>
        <dbReference type="ARBA" id="ARBA00022598"/>
    </source>
</evidence>
<dbReference type="Pfam" id="PF13507">
    <property type="entry name" value="GATase_5"/>
    <property type="match status" value="1"/>
</dbReference>
<dbReference type="Proteomes" id="UP000230956">
    <property type="component" value="Unassembled WGS sequence"/>
</dbReference>
<evidence type="ECO:0000256" key="8">
    <source>
        <dbReference type="SAM" id="MobiDB-lite"/>
    </source>
</evidence>
<evidence type="ECO:0000256" key="7">
    <source>
        <dbReference type="ARBA" id="ARBA00022962"/>
    </source>
</evidence>
<feature type="compositionally biased region" description="Low complexity" evidence="8">
    <location>
        <begin position="1"/>
        <end position="23"/>
    </location>
</feature>
<dbReference type="GO" id="GO:0004642">
    <property type="term" value="F:phosphoribosylformylglycinamidine synthase activity"/>
    <property type="evidence" value="ECO:0007669"/>
    <property type="project" value="InterPro"/>
</dbReference>
<dbReference type="GO" id="GO:0016787">
    <property type="term" value="F:hydrolase activity"/>
    <property type="evidence" value="ECO:0007669"/>
    <property type="project" value="UniProtKB-KW"/>
</dbReference>
<dbReference type="PANTHER" id="PTHR10099:SF1">
    <property type="entry name" value="PHOSPHORIBOSYLFORMYLGLYCINAMIDINE SYNTHASE"/>
    <property type="match status" value="1"/>
</dbReference>
<dbReference type="InterPro" id="IPR010075">
    <property type="entry name" value="PRibForGlyAmidine_synth_PurQ"/>
</dbReference>
<dbReference type="AlphaFoldDB" id="A0A2M7T759"/>
<dbReference type="Gene3D" id="3.40.50.880">
    <property type="match status" value="1"/>
</dbReference>
<keyword evidence="4" id="KW-0658">Purine biosynthesis</keyword>
<dbReference type="PANTHER" id="PTHR10099">
    <property type="entry name" value="PHOSPHORIBOSYLFORMYLGLYCINAMIDINE SYNTHASE"/>
    <property type="match status" value="1"/>
</dbReference>
<dbReference type="GO" id="GO:0006189">
    <property type="term" value="P:'de novo' IMP biosynthetic process"/>
    <property type="evidence" value="ECO:0007669"/>
    <property type="project" value="InterPro"/>
</dbReference>
<accession>A0A2M7T759</accession>